<feature type="compositionally biased region" description="Polar residues" evidence="2">
    <location>
        <begin position="1141"/>
        <end position="1155"/>
    </location>
</feature>
<feature type="compositionally biased region" description="Polar residues" evidence="2">
    <location>
        <begin position="944"/>
        <end position="963"/>
    </location>
</feature>
<evidence type="ECO:0000313" key="3">
    <source>
        <dbReference type="EMBL" id="OAE32122.1"/>
    </source>
</evidence>
<evidence type="ECO:0000313" key="4">
    <source>
        <dbReference type="Proteomes" id="UP000077202"/>
    </source>
</evidence>
<dbReference type="Proteomes" id="UP000077202">
    <property type="component" value="Unassembled WGS sequence"/>
</dbReference>
<reference evidence="3" key="1">
    <citation type="submission" date="2016-03" db="EMBL/GenBank/DDBJ databases">
        <title>Mechanisms controlling the formation of the plant cell surface in tip-growing cells are functionally conserved among land plants.</title>
        <authorList>
            <person name="Honkanen S."/>
            <person name="Jones V.A."/>
            <person name="Morieri G."/>
            <person name="Champion C."/>
            <person name="Hetherington A.J."/>
            <person name="Kelly S."/>
            <person name="Saint-Marcoux D."/>
            <person name="Proust H."/>
            <person name="Prescott H."/>
            <person name="Dolan L."/>
        </authorList>
    </citation>
    <scope>NUCLEOTIDE SEQUENCE [LARGE SCALE GENOMIC DNA]</scope>
    <source>
        <tissue evidence="3">Whole gametophyte</tissue>
    </source>
</reference>
<feature type="compositionally biased region" description="Basic and acidic residues" evidence="2">
    <location>
        <begin position="818"/>
        <end position="831"/>
    </location>
</feature>
<dbReference type="PANTHER" id="PTHR39063">
    <property type="entry name" value="ORAL-FACIAL-DIGITAL SYNDROME 1 PROTEIN HOMOLOG"/>
    <property type="match status" value="1"/>
</dbReference>
<keyword evidence="4" id="KW-1185">Reference proteome</keyword>
<dbReference type="GO" id="GO:0060287">
    <property type="term" value="P:epithelial cilium movement involved in determination of left/right asymmetry"/>
    <property type="evidence" value="ECO:0007669"/>
    <property type="project" value="TreeGrafter"/>
</dbReference>
<evidence type="ECO:0000256" key="2">
    <source>
        <dbReference type="SAM" id="MobiDB-lite"/>
    </source>
</evidence>
<dbReference type="GO" id="GO:0005576">
    <property type="term" value="C:extracellular region"/>
    <property type="evidence" value="ECO:0007669"/>
    <property type="project" value="GOC"/>
</dbReference>
<dbReference type="AlphaFoldDB" id="A0A176WID8"/>
<gene>
    <name evidence="3" type="ORF">AXG93_2912s1110</name>
</gene>
<accession>A0A176WID8</accession>
<dbReference type="EMBL" id="LVLJ01000884">
    <property type="protein sequence ID" value="OAE32122.1"/>
    <property type="molecule type" value="Genomic_DNA"/>
</dbReference>
<feature type="region of interest" description="Disordered" evidence="2">
    <location>
        <begin position="1065"/>
        <end position="1202"/>
    </location>
</feature>
<keyword evidence="1" id="KW-0175">Coiled coil</keyword>
<protein>
    <recommendedName>
        <fullName evidence="5">LisH domain-containing protein</fullName>
    </recommendedName>
</protein>
<evidence type="ECO:0000256" key="1">
    <source>
        <dbReference type="SAM" id="Coils"/>
    </source>
</evidence>
<dbReference type="PANTHER" id="PTHR39063:SF1">
    <property type="entry name" value="OFD1 CENTRIOLE AND CENTRIOLAR SATELLITE PROTEIN"/>
    <property type="match status" value="1"/>
</dbReference>
<feature type="compositionally biased region" description="Polar residues" evidence="2">
    <location>
        <begin position="1186"/>
        <end position="1202"/>
    </location>
</feature>
<organism evidence="3 4">
    <name type="scientific">Marchantia polymorpha subsp. ruderalis</name>
    <dbReference type="NCBI Taxonomy" id="1480154"/>
    <lineage>
        <taxon>Eukaryota</taxon>
        <taxon>Viridiplantae</taxon>
        <taxon>Streptophyta</taxon>
        <taxon>Embryophyta</taxon>
        <taxon>Marchantiophyta</taxon>
        <taxon>Marchantiopsida</taxon>
        <taxon>Marchantiidae</taxon>
        <taxon>Marchantiales</taxon>
        <taxon>Marchantiaceae</taxon>
        <taxon>Marchantia</taxon>
    </lineage>
</organism>
<feature type="compositionally biased region" description="Basic and acidic residues" evidence="2">
    <location>
        <begin position="640"/>
        <end position="657"/>
    </location>
</feature>
<sequence>MHLNEVEMADPELSVQELKKQLFTSLQCTGILDSLKSQLRVRLLDHLREQDGTLLQNKDKNRKPSVTERLLGSLFLDYLNSYGYAFTQSVFLPESRMVSWPPYSNQEILQLLHLDSSSTFSPRLKFAPDGKGCLVQQLVMVLQKYSFRIKTNDASIQTQDLDSCLRQIDDECYTKQEAERQLALCSLEDRFNAFRKEFETRVNSEVAFQVNRVREYETNALRMEEACRYRRQLSRDREELEELHKARLERIREREESLMERLLVKEKAIEASAYEQRQKLLADITNFRDRAEKLQGREELQGLEAISQLQLRREEKLDEHEKYLKMREEDINHLRETLYARVDESAQMRLKELEDQYRSKNELLQTDRGHMEAKWAEFAEEKARMANELRAAKIDKELVISLHERLAREGEERQFLLEKIENICQEQSRKWNLEQKKMQKTIKKLEAEIKNAGELGKVVLNLLLKYSVLNKCAQLEEKEVAIRSRKALQVELRLSESELLDTVTLLKKTQHALELERLHHYSLRSQIATHMCSSQDKLQENQIVTSLTNPQGVDISGAVALNSCNPGGGLRISQSVSSLEGEPSEKLKKSFAEMVARHLSPCENTIRAKVCSLTQTWPDSDKTVLTQEANITSNLSPCERNTEKVRMHQEDNREIAGKKTSLNYPRGEGGDSSGTNICSSSSDKKQMRMPGAQKVEKTSKSCKERADKDYLDSNTSESDSLTSRKSKGAQKSLLPPHNSKKAHEANQQTPSSTPWETNQISTNYFLMGATSLKSSTSSLEFKMIGKAVKLSTSVDSDHNERRHTEVYETKFQQNIQKKSAEADRDPEKWTKEAPEFQDRSLRLLRIQELQTKDQFVSEGDQFSEATFSGEISVAGRENLRGAEFGEQREVNNMRTAEKERLMAYNGTMESSGQSHRDKTRQAFSEQQKVSPFSDADTQKGVASFEQSRLPESSRGESSQNLGRESNPYGLSPSVVEDLKRFSQQLEFNRNLMAINKHNDTDVIEPRIGISGSSMQQHSRVNNDTEPEFSTIKQVLGERTLRDRVNPKYDPVVPADQRENVAELRSFAPSHSRGQDLPVKVVSPKGSTQKTEQGEGADSEESCSNPKVRAPAVRNTPEYSGTPRIAPEAGDNLQEVSHAAEQVTQRWDVQSEQGSHNPEEETMEWIDDYATGDNDHYLDHSDAFSVPESSNTPSNDSAAACSS</sequence>
<feature type="compositionally biased region" description="Polar residues" evidence="2">
    <location>
        <begin position="745"/>
        <end position="757"/>
    </location>
</feature>
<feature type="compositionally biased region" description="Polar residues" evidence="2">
    <location>
        <begin position="921"/>
        <end position="930"/>
    </location>
</feature>
<name>A0A176WID8_MARPO</name>
<dbReference type="InterPro" id="IPR055289">
    <property type="entry name" value="OFD1"/>
</dbReference>
<proteinExistence type="predicted"/>
<feature type="coiled-coil region" evidence="1">
    <location>
        <begin position="223"/>
        <end position="297"/>
    </location>
</feature>
<feature type="region of interest" description="Disordered" evidence="2">
    <location>
        <begin position="907"/>
        <end position="970"/>
    </location>
</feature>
<dbReference type="GO" id="GO:0036064">
    <property type="term" value="C:ciliary basal body"/>
    <property type="evidence" value="ECO:0007669"/>
    <property type="project" value="TreeGrafter"/>
</dbReference>
<feature type="coiled-coil region" evidence="1">
    <location>
        <begin position="428"/>
        <end position="455"/>
    </location>
</feature>
<evidence type="ECO:0008006" key="5">
    <source>
        <dbReference type="Google" id="ProtNLM"/>
    </source>
</evidence>
<feature type="region of interest" description="Disordered" evidence="2">
    <location>
        <begin position="638"/>
        <end position="757"/>
    </location>
</feature>
<feature type="compositionally biased region" description="Basic and acidic residues" evidence="2">
    <location>
        <begin position="1172"/>
        <end position="1181"/>
    </location>
</feature>
<feature type="compositionally biased region" description="Basic and acidic residues" evidence="2">
    <location>
        <begin position="694"/>
        <end position="711"/>
    </location>
</feature>
<feature type="region of interest" description="Disordered" evidence="2">
    <location>
        <begin position="812"/>
        <end position="831"/>
    </location>
</feature>
<comment type="caution">
    <text evidence="3">The sequence shown here is derived from an EMBL/GenBank/DDBJ whole genome shotgun (WGS) entry which is preliminary data.</text>
</comment>
<feature type="compositionally biased region" description="Polar residues" evidence="2">
    <location>
        <begin position="712"/>
        <end position="723"/>
    </location>
</feature>